<evidence type="ECO:0000313" key="3">
    <source>
        <dbReference type="EMBL" id="ADH90826.1"/>
    </source>
</evidence>
<accession>D7AA39</accession>
<dbReference type="EMBL" id="CP002026">
    <property type="protein sequence ID" value="ADH90826.1"/>
    <property type="molecule type" value="Genomic_DNA"/>
</dbReference>
<dbReference type="InterPro" id="IPR023210">
    <property type="entry name" value="NADP_OxRdtase_dom"/>
</dbReference>
<name>D7AA39_ANCN5</name>
<evidence type="ECO:0000259" key="2">
    <source>
        <dbReference type="Pfam" id="PF00248"/>
    </source>
</evidence>
<dbReference type="CDD" id="cd19088">
    <property type="entry name" value="AKR_AKR13B1"/>
    <property type="match status" value="1"/>
</dbReference>
<dbReference type="PANTHER" id="PTHR43625:SF40">
    <property type="entry name" value="ALDO-KETO REDUCTASE YAKC [NADP(+)]"/>
    <property type="match status" value="1"/>
</dbReference>
<protein>
    <submittedName>
        <fullName evidence="3">Aldo/keto reductase</fullName>
    </submittedName>
</protein>
<dbReference type="GO" id="GO:0016491">
    <property type="term" value="F:oxidoreductase activity"/>
    <property type="evidence" value="ECO:0007669"/>
    <property type="project" value="UniProtKB-KW"/>
</dbReference>
<dbReference type="STRING" id="639283.Snov_3552"/>
<dbReference type="GO" id="GO:0005737">
    <property type="term" value="C:cytoplasm"/>
    <property type="evidence" value="ECO:0007669"/>
    <property type="project" value="TreeGrafter"/>
</dbReference>
<dbReference type="InterPro" id="IPR050791">
    <property type="entry name" value="Aldo-Keto_reductase"/>
</dbReference>
<dbReference type="OrthoDB" id="8394608at2"/>
<dbReference type="eggNOG" id="COG0667">
    <property type="taxonomic scope" value="Bacteria"/>
</dbReference>
<dbReference type="RefSeq" id="WP_013168327.1">
    <property type="nucleotide sequence ID" value="NC_014217.1"/>
</dbReference>
<keyword evidence="1" id="KW-0560">Oxidoreductase</keyword>
<dbReference type="PRINTS" id="PR00069">
    <property type="entry name" value="ALDKETRDTASE"/>
</dbReference>
<dbReference type="SUPFAM" id="SSF51430">
    <property type="entry name" value="NAD(P)-linked oxidoreductase"/>
    <property type="match status" value="1"/>
</dbReference>
<organism evidence="3 4">
    <name type="scientific">Ancylobacter novellus (strain ATCC 8093 / DSM 506 / JCM 20403 / CCM 1077 / IAM 12100 / NBRC 12443 / NCIMB 10456)</name>
    <name type="common">Starkeya novella</name>
    <dbReference type="NCBI Taxonomy" id="639283"/>
    <lineage>
        <taxon>Bacteria</taxon>
        <taxon>Pseudomonadati</taxon>
        <taxon>Pseudomonadota</taxon>
        <taxon>Alphaproteobacteria</taxon>
        <taxon>Hyphomicrobiales</taxon>
        <taxon>Xanthobacteraceae</taxon>
        <taxon>Ancylobacter</taxon>
    </lineage>
</organism>
<dbReference type="Pfam" id="PF00248">
    <property type="entry name" value="Aldo_ket_red"/>
    <property type="match status" value="1"/>
</dbReference>
<evidence type="ECO:0000313" key="4">
    <source>
        <dbReference type="Proteomes" id="UP000006633"/>
    </source>
</evidence>
<feature type="domain" description="NADP-dependent oxidoreductase" evidence="2">
    <location>
        <begin position="24"/>
        <end position="286"/>
    </location>
</feature>
<dbReference type="Proteomes" id="UP000006633">
    <property type="component" value="Chromosome"/>
</dbReference>
<dbReference type="InterPro" id="IPR020471">
    <property type="entry name" value="AKR"/>
</dbReference>
<dbReference type="KEGG" id="sno:Snov_3552"/>
<gene>
    <name evidence="3" type="ordered locus">Snov_3552</name>
</gene>
<dbReference type="HOGENOM" id="CLU_023205_2_1_5"/>
<dbReference type="Gene3D" id="3.20.20.100">
    <property type="entry name" value="NADP-dependent oxidoreductase domain"/>
    <property type="match status" value="1"/>
</dbReference>
<dbReference type="PANTHER" id="PTHR43625">
    <property type="entry name" value="AFLATOXIN B1 ALDEHYDE REDUCTASE"/>
    <property type="match status" value="1"/>
</dbReference>
<sequence length="289" mass="30942">MTTTTIDAAAAGSFSIGGQISVHRLGFGAMRLTGRGIWGEPADHAEALRTLKALPELGVNFIDTADSYGPEVSERLIHEALHPYDGLLIATKGGLTRPGPDVWIPNGRPDYLIGQAHRSREILGVERIDLWQLHRIDPNVPRDEQFAAVKQLIDTGVIRFAGLSEVAVDDIKAAQAVFPVASVQNRYNLADRASEDVLDYCTAQGIGFIPWYPLAAGSLAQPGGPLDAVARNHGASPGQIALAWVLKRSPVMLPIPGTSKRAHLEENVAAAAIRLSDEEFALLDRAAVG</sequence>
<proteinExistence type="predicted"/>
<dbReference type="AlphaFoldDB" id="D7AA39"/>
<evidence type="ECO:0000256" key="1">
    <source>
        <dbReference type="ARBA" id="ARBA00023002"/>
    </source>
</evidence>
<dbReference type="InterPro" id="IPR036812">
    <property type="entry name" value="NAD(P)_OxRdtase_dom_sf"/>
</dbReference>
<reference evidence="3 4" key="1">
    <citation type="journal article" date="2012" name="Stand. Genomic Sci.">
        <title>Complete genome sequence of the facultatively chemolithoautotrophic and methylotrophic alpha Proteobacterium Starkeya novella type strain (ATCC 8093(T)).</title>
        <authorList>
            <person name="Kappler U."/>
            <person name="Davenport K."/>
            <person name="Beatson S."/>
            <person name="Lucas S."/>
            <person name="Lapidus A."/>
            <person name="Copeland A."/>
            <person name="Berry K.W."/>
            <person name="Glavina Del Rio T."/>
            <person name="Hammon N."/>
            <person name="Dalin E."/>
            <person name="Tice H."/>
            <person name="Pitluck S."/>
            <person name="Richardson P."/>
            <person name="Bruce D."/>
            <person name="Goodwin L.A."/>
            <person name="Han C."/>
            <person name="Tapia R."/>
            <person name="Detter J.C."/>
            <person name="Chang Y.J."/>
            <person name="Jeffries C.D."/>
            <person name="Land M."/>
            <person name="Hauser L."/>
            <person name="Kyrpides N.C."/>
            <person name="Goker M."/>
            <person name="Ivanova N."/>
            <person name="Klenk H.P."/>
            <person name="Woyke T."/>
        </authorList>
    </citation>
    <scope>NUCLEOTIDE SEQUENCE [LARGE SCALE GENOMIC DNA]</scope>
    <source>
        <strain evidence="4">ATCC 8093 / DSM 506 / JCM 20403 / CCM 1077 / IAM 12100 / NBRC 12443 / NCIMB 10456</strain>
    </source>
</reference>
<keyword evidence="4" id="KW-1185">Reference proteome</keyword>